<dbReference type="SUPFAM" id="SSF51569">
    <property type="entry name" value="Aldolase"/>
    <property type="match status" value="1"/>
</dbReference>
<evidence type="ECO:0000313" key="2">
    <source>
        <dbReference type="EMBL" id="MBP5856093.1"/>
    </source>
</evidence>
<dbReference type="InterPro" id="IPR006190">
    <property type="entry name" value="SAF_AFP_Neu5Ac"/>
</dbReference>
<organism evidence="2 3">
    <name type="scientific">Marivibrio halodurans</name>
    <dbReference type="NCBI Taxonomy" id="2039722"/>
    <lineage>
        <taxon>Bacteria</taxon>
        <taxon>Pseudomonadati</taxon>
        <taxon>Pseudomonadota</taxon>
        <taxon>Alphaproteobacteria</taxon>
        <taxon>Rhodospirillales</taxon>
        <taxon>Rhodospirillaceae</taxon>
        <taxon>Marivibrio</taxon>
    </lineage>
</organism>
<evidence type="ECO:0000259" key="1">
    <source>
        <dbReference type="PROSITE" id="PS50844"/>
    </source>
</evidence>
<dbReference type="AlphaFoldDB" id="A0A8J7RZU6"/>
<accession>A0A8J7RZU6</accession>
<name>A0A8J7RZU6_9PROT</name>
<dbReference type="PANTHER" id="PTHR42966:SF1">
    <property type="entry name" value="SIALIC ACID SYNTHASE"/>
    <property type="match status" value="1"/>
</dbReference>
<dbReference type="Gene3D" id="3.20.20.70">
    <property type="entry name" value="Aldolase class I"/>
    <property type="match status" value="1"/>
</dbReference>
<dbReference type="SUPFAM" id="SSF51269">
    <property type="entry name" value="AFP III-like domain"/>
    <property type="match status" value="1"/>
</dbReference>
<dbReference type="InterPro" id="IPR057736">
    <property type="entry name" value="SAF_PseI/NeuA/NeuB"/>
</dbReference>
<dbReference type="GO" id="GO:0016051">
    <property type="term" value="P:carbohydrate biosynthetic process"/>
    <property type="evidence" value="ECO:0007669"/>
    <property type="project" value="InterPro"/>
</dbReference>
<feature type="domain" description="AFP-like" evidence="1">
    <location>
        <begin position="281"/>
        <end position="338"/>
    </location>
</feature>
<gene>
    <name evidence="2" type="ORF">KAJ83_03670</name>
</gene>
<dbReference type="Pfam" id="PF08666">
    <property type="entry name" value="SAF"/>
    <property type="match status" value="1"/>
</dbReference>
<protein>
    <submittedName>
        <fullName evidence="2">N-acetylneuraminate synthase family protein</fullName>
    </submittedName>
</protein>
<dbReference type="Proteomes" id="UP000672602">
    <property type="component" value="Unassembled WGS sequence"/>
</dbReference>
<evidence type="ECO:0000313" key="3">
    <source>
        <dbReference type="Proteomes" id="UP000672602"/>
    </source>
</evidence>
<keyword evidence="3" id="KW-1185">Reference proteome</keyword>
<proteinExistence type="predicted"/>
<dbReference type="InterPro" id="IPR036732">
    <property type="entry name" value="AFP_Neu5c_C_sf"/>
</dbReference>
<reference evidence="2" key="1">
    <citation type="submission" date="2021-04" db="EMBL/GenBank/DDBJ databases">
        <authorList>
            <person name="Zhang D.-C."/>
        </authorList>
    </citation>
    <scope>NUCLEOTIDE SEQUENCE</scope>
    <source>
        <strain evidence="2">CGMCC 1.15697</strain>
    </source>
</reference>
<dbReference type="CDD" id="cd11615">
    <property type="entry name" value="SAF_NeuB_like"/>
    <property type="match status" value="1"/>
</dbReference>
<comment type="caution">
    <text evidence="2">The sequence shown here is derived from an EMBL/GenBank/DDBJ whole genome shotgun (WGS) entry which is preliminary data.</text>
</comment>
<dbReference type="PANTHER" id="PTHR42966">
    <property type="entry name" value="N-ACETYLNEURAMINATE SYNTHASE"/>
    <property type="match status" value="1"/>
</dbReference>
<dbReference type="PROSITE" id="PS50844">
    <property type="entry name" value="AFP_LIKE"/>
    <property type="match status" value="1"/>
</dbReference>
<dbReference type="InterPro" id="IPR051690">
    <property type="entry name" value="PseI-like"/>
</dbReference>
<dbReference type="SMART" id="SM00858">
    <property type="entry name" value="SAF"/>
    <property type="match status" value="1"/>
</dbReference>
<dbReference type="GO" id="GO:0047444">
    <property type="term" value="F:N-acylneuraminate-9-phosphate synthase activity"/>
    <property type="evidence" value="ECO:0007669"/>
    <property type="project" value="TreeGrafter"/>
</dbReference>
<dbReference type="InterPro" id="IPR013974">
    <property type="entry name" value="SAF"/>
</dbReference>
<dbReference type="EMBL" id="JAGMWN010000001">
    <property type="protein sequence ID" value="MBP5856093.1"/>
    <property type="molecule type" value="Genomic_DNA"/>
</dbReference>
<dbReference type="InterPro" id="IPR013785">
    <property type="entry name" value="Aldolase_TIM"/>
</dbReference>
<dbReference type="RefSeq" id="WP_210680639.1">
    <property type="nucleotide sequence ID" value="NZ_JAGMWN010000001.1"/>
</dbReference>
<dbReference type="InterPro" id="IPR013132">
    <property type="entry name" value="PseI/NeuA/B-like_N"/>
</dbReference>
<dbReference type="Gene3D" id="3.90.1210.10">
    <property type="entry name" value="Antifreeze-like/N-acetylneuraminic acid synthase C-terminal domain"/>
    <property type="match status" value="1"/>
</dbReference>
<sequence length="338" mass="36541">MRLFGKDTAREVVLIAEIGVNHEGDPEKAVDLLHLAARAGADAVKFQSYTPERFVTSEDAARLERVGRFALDEAAHRHLKAEADKAGVAFLSTPVTEDWVPLLAELGTAIKIMSGDLTSPATIRAAARTGLPVLLSTGGGRIDEVDRAVGWMREEVGEAALAGRLAVLHCVSAYPTPMEEANLLSIPFMTARYAPVTVGYSNHVIGPEAVLAAVALGARVVEVHFTDRKHGREFRDHALSADPADMAYLARTIPAIVDARGEWEKTPQPCEREAIAAIRKGVVAARDLPDGRRLAREDLMFARPGSEIPAMEIDRVIGKRLNRALAKGAILRRSDLAE</sequence>
<dbReference type="Pfam" id="PF03102">
    <property type="entry name" value="NeuB"/>
    <property type="match status" value="1"/>
</dbReference>